<name>A0A8S5S482_9CAUD</name>
<accession>A0A8S5S482</accession>
<evidence type="ECO:0000313" key="1">
    <source>
        <dbReference type="EMBL" id="DAF45619.1"/>
    </source>
</evidence>
<organism evidence="1">
    <name type="scientific">Siphoviridae sp. ctBLh2</name>
    <dbReference type="NCBI Taxonomy" id="2827803"/>
    <lineage>
        <taxon>Viruses</taxon>
        <taxon>Duplodnaviria</taxon>
        <taxon>Heunggongvirae</taxon>
        <taxon>Uroviricota</taxon>
        <taxon>Caudoviricetes</taxon>
    </lineage>
</organism>
<reference evidence="1" key="1">
    <citation type="journal article" date="2021" name="Proc. Natl. Acad. Sci. U.S.A.">
        <title>A Catalog of Tens of Thousands of Viruses from Human Metagenomes Reveals Hidden Associations with Chronic Diseases.</title>
        <authorList>
            <person name="Tisza M.J."/>
            <person name="Buck C.B."/>
        </authorList>
    </citation>
    <scope>NUCLEOTIDE SEQUENCE</scope>
    <source>
        <strain evidence="1">CtBLh2</strain>
    </source>
</reference>
<proteinExistence type="predicted"/>
<dbReference type="EMBL" id="BK032514">
    <property type="protein sequence ID" value="DAF45619.1"/>
    <property type="molecule type" value="Genomic_DNA"/>
</dbReference>
<protein>
    <submittedName>
        <fullName evidence="1">Uncharacterized protein</fullName>
    </submittedName>
</protein>
<sequence length="30" mass="3082">MGLSVSRGTASPVLAVSRIKWYLCAGSSPS</sequence>